<sequence>MLIHSPSDSEYYTIGKLDSPNDLVYCSLRDAEMIQAEQTEVFPTWMSGYFCNHKPIVRAAFEATSLAAFCSGIVIEWDANEASDPSYYSQGNPSGDHVSGRGSALHDNKRGRTKKKEKKEKGRGGRKIDLVPADGLNHMHALTTLHGTFSREEISDVESTKDHRYWRRNGQGCAPDINTHWYSLSTDLNPDWDQTHVFQPELKAYWKGLVEKYDIVGNVRLHTKVVGATWDNRRQLYCVQLHDVQSGRKWTEEAQAIVSATGVVDVPYYPEELKGIYESFKGEHFHSARWNHSVDLQNKRVAVIGNGCSASQFVPVIAADPTTQIVSFCRTPNWLLPK</sequence>
<protein>
    <submittedName>
        <fullName evidence="6">Uncharacterized protein</fullName>
    </submittedName>
</protein>
<keyword evidence="2" id="KW-0285">Flavoprotein</keyword>
<evidence type="ECO:0000256" key="5">
    <source>
        <dbReference type="SAM" id="MobiDB-lite"/>
    </source>
</evidence>
<evidence type="ECO:0000256" key="1">
    <source>
        <dbReference type="ARBA" id="ARBA00010139"/>
    </source>
</evidence>
<organism evidence="6 7">
    <name type="scientific">Antrodiella citrinella</name>
    <dbReference type="NCBI Taxonomy" id="2447956"/>
    <lineage>
        <taxon>Eukaryota</taxon>
        <taxon>Fungi</taxon>
        <taxon>Dikarya</taxon>
        <taxon>Basidiomycota</taxon>
        <taxon>Agaricomycotina</taxon>
        <taxon>Agaricomycetes</taxon>
        <taxon>Polyporales</taxon>
        <taxon>Steccherinaceae</taxon>
        <taxon>Antrodiella</taxon>
    </lineage>
</organism>
<accession>A0A4S4LS48</accession>
<dbReference type="OrthoDB" id="74360at2759"/>
<feature type="compositionally biased region" description="Basic and acidic residues" evidence="5">
    <location>
        <begin position="119"/>
        <end position="129"/>
    </location>
</feature>
<dbReference type="PANTHER" id="PTHR42877:SF5">
    <property type="entry name" value="L-ORNITHINE N(5)-MONOOXYGENASE-RELATED"/>
    <property type="match status" value="1"/>
</dbReference>
<comment type="similarity">
    <text evidence="1">Belongs to the FAD-binding monooxygenase family.</text>
</comment>
<evidence type="ECO:0000313" key="6">
    <source>
        <dbReference type="EMBL" id="THH14975.1"/>
    </source>
</evidence>
<dbReference type="GO" id="GO:0004499">
    <property type="term" value="F:N,N-dimethylaniline monooxygenase activity"/>
    <property type="evidence" value="ECO:0007669"/>
    <property type="project" value="InterPro"/>
</dbReference>
<dbReference type="Proteomes" id="UP000308730">
    <property type="component" value="Unassembled WGS sequence"/>
</dbReference>
<feature type="non-terminal residue" evidence="6">
    <location>
        <position position="338"/>
    </location>
</feature>
<name>A0A4S4LS48_9APHY</name>
<dbReference type="Gene3D" id="3.50.50.60">
    <property type="entry name" value="FAD/NAD(P)-binding domain"/>
    <property type="match status" value="1"/>
</dbReference>
<evidence type="ECO:0000256" key="2">
    <source>
        <dbReference type="ARBA" id="ARBA00022630"/>
    </source>
</evidence>
<keyword evidence="4" id="KW-0560">Oxidoreductase</keyword>
<dbReference type="GO" id="GO:0050660">
    <property type="term" value="F:flavin adenine dinucleotide binding"/>
    <property type="evidence" value="ECO:0007669"/>
    <property type="project" value="InterPro"/>
</dbReference>
<gene>
    <name evidence="6" type="ORF">EUX98_g9533</name>
</gene>
<feature type="region of interest" description="Disordered" evidence="5">
    <location>
        <begin position="85"/>
        <end position="130"/>
    </location>
</feature>
<dbReference type="InterPro" id="IPR051209">
    <property type="entry name" value="FAD-bind_Monooxygenase_sf"/>
</dbReference>
<evidence type="ECO:0000256" key="3">
    <source>
        <dbReference type="ARBA" id="ARBA00022827"/>
    </source>
</evidence>
<dbReference type="SUPFAM" id="SSF51905">
    <property type="entry name" value="FAD/NAD(P)-binding domain"/>
    <property type="match status" value="1"/>
</dbReference>
<dbReference type="PANTHER" id="PTHR42877">
    <property type="entry name" value="L-ORNITHINE N(5)-MONOOXYGENASE-RELATED"/>
    <property type="match status" value="1"/>
</dbReference>
<dbReference type="EMBL" id="SGPM01000870">
    <property type="protein sequence ID" value="THH14975.1"/>
    <property type="molecule type" value="Genomic_DNA"/>
</dbReference>
<dbReference type="InterPro" id="IPR020946">
    <property type="entry name" value="Flavin_mOase-like"/>
</dbReference>
<dbReference type="InterPro" id="IPR036188">
    <property type="entry name" value="FAD/NAD-bd_sf"/>
</dbReference>
<evidence type="ECO:0000256" key="4">
    <source>
        <dbReference type="ARBA" id="ARBA00023002"/>
    </source>
</evidence>
<comment type="caution">
    <text evidence="6">The sequence shown here is derived from an EMBL/GenBank/DDBJ whole genome shotgun (WGS) entry which is preliminary data.</text>
</comment>
<keyword evidence="3" id="KW-0274">FAD</keyword>
<proteinExistence type="inferred from homology"/>
<dbReference type="AlphaFoldDB" id="A0A4S4LS48"/>
<dbReference type="GO" id="GO:0050661">
    <property type="term" value="F:NADP binding"/>
    <property type="evidence" value="ECO:0007669"/>
    <property type="project" value="InterPro"/>
</dbReference>
<evidence type="ECO:0000313" key="7">
    <source>
        <dbReference type="Proteomes" id="UP000308730"/>
    </source>
</evidence>
<reference evidence="6 7" key="1">
    <citation type="submission" date="2019-02" db="EMBL/GenBank/DDBJ databases">
        <title>Genome sequencing of the rare red list fungi Antrodiella citrinella (Flaviporus citrinellus).</title>
        <authorList>
            <person name="Buettner E."/>
            <person name="Kellner H."/>
        </authorList>
    </citation>
    <scope>NUCLEOTIDE SEQUENCE [LARGE SCALE GENOMIC DNA]</scope>
    <source>
        <strain evidence="6 7">DSM 108506</strain>
    </source>
</reference>
<keyword evidence="7" id="KW-1185">Reference proteome</keyword>
<dbReference type="Pfam" id="PF00743">
    <property type="entry name" value="FMO-like"/>
    <property type="match status" value="1"/>
</dbReference>